<evidence type="ECO:0000313" key="1">
    <source>
        <dbReference type="EMBL" id="KAE8328775.1"/>
    </source>
</evidence>
<dbReference type="AlphaFoldDB" id="A0A5N6X6C9"/>
<sequence length="75" mass="8545">MSEGTRQGLDRASVLAGRVCCAWLLVTHFCRRSSQVEDGPCRYPRSTDLLCHHESPELGRRGLIARQETFTLLHY</sequence>
<accession>A0A5N6X6C9</accession>
<dbReference type="EMBL" id="ML741783">
    <property type="protein sequence ID" value="KAE8328775.1"/>
    <property type="molecule type" value="Genomic_DNA"/>
</dbReference>
<organism evidence="1 2">
    <name type="scientific">Aspergillus sergii</name>
    <dbReference type="NCBI Taxonomy" id="1034303"/>
    <lineage>
        <taxon>Eukaryota</taxon>
        <taxon>Fungi</taxon>
        <taxon>Dikarya</taxon>
        <taxon>Ascomycota</taxon>
        <taxon>Pezizomycotina</taxon>
        <taxon>Eurotiomycetes</taxon>
        <taxon>Eurotiomycetidae</taxon>
        <taxon>Eurotiales</taxon>
        <taxon>Aspergillaceae</taxon>
        <taxon>Aspergillus</taxon>
        <taxon>Aspergillus subgen. Circumdati</taxon>
    </lineage>
</organism>
<reference evidence="2" key="1">
    <citation type="submission" date="2019-04" db="EMBL/GenBank/DDBJ databases">
        <title>Friends and foes A comparative genomics studyof 23 Aspergillus species from section Flavi.</title>
        <authorList>
            <consortium name="DOE Joint Genome Institute"/>
            <person name="Kjaerbolling I."/>
            <person name="Vesth T."/>
            <person name="Frisvad J.C."/>
            <person name="Nybo J.L."/>
            <person name="Theobald S."/>
            <person name="Kildgaard S."/>
            <person name="Isbrandt T."/>
            <person name="Kuo A."/>
            <person name="Sato A."/>
            <person name="Lyhne E.K."/>
            <person name="Kogle M.E."/>
            <person name="Wiebenga A."/>
            <person name="Kun R.S."/>
            <person name="Lubbers R.J."/>
            <person name="Makela M.R."/>
            <person name="Barry K."/>
            <person name="Chovatia M."/>
            <person name="Clum A."/>
            <person name="Daum C."/>
            <person name="Haridas S."/>
            <person name="He G."/>
            <person name="LaButti K."/>
            <person name="Lipzen A."/>
            <person name="Mondo S."/>
            <person name="Riley R."/>
            <person name="Salamov A."/>
            <person name="Simmons B.A."/>
            <person name="Magnuson J.K."/>
            <person name="Henrissat B."/>
            <person name="Mortensen U.H."/>
            <person name="Larsen T.O."/>
            <person name="Devries R.P."/>
            <person name="Grigoriev I.V."/>
            <person name="Machida M."/>
            <person name="Baker S.E."/>
            <person name="Andersen M.R."/>
        </authorList>
    </citation>
    <scope>NUCLEOTIDE SEQUENCE [LARGE SCALE GENOMIC DNA]</scope>
    <source>
        <strain evidence="2">CBS 130017</strain>
    </source>
</reference>
<dbReference type="Proteomes" id="UP000325945">
    <property type="component" value="Unassembled WGS sequence"/>
</dbReference>
<evidence type="ECO:0000313" key="2">
    <source>
        <dbReference type="Proteomes" id="UP000325945"/>
    </source>
</evidence>
<gene>
    <name evidence="1" type="ORF">BDV39DRAFT_173265</name>
</gene>
<protein>
    <submittedName>
        <fullName evidence="1">Uncharacterized protein</fullName>
    </submittedName>
</protein>
<keyword evidence="2" id="KW-1185">Reference proteome</keyword>
<name>A0A5N6X6C9_9EURO</name>
<proteinExistence type="predicted"/>